<dbReference type="GO" id="GO:0008641">
    <property type="term" value="F:ubiquitin-like modifier activating enzyme activity"/>
    <property type="evidence" value="ECO:0007669"/>
    <property type="project" value="InterPro"/>
</dbReference>
<evidence type="ECO:0000259" key="3">
    <source>
        <dbReference type="Pfam" id="PF00899"/>
    </source>
</evidence>
<dbReference type="AlphaFoldDB" id="A0A553V750"/>
<dbReference type="InterPro" id="IPR045886">
    <property type="entry name" value="ThiF/MoeB/HesA"/>
</dbReference>
<protein>
    <submittedName>
        <fullName evidence="4">HesA/MoeB/ThiF family protein</fullName>
    </submittedName>
</protein>
<dbReference type="CDD" id="cd00757">
    <property type="entry name" value="ThiF_MoeB_HesA_family"/>
    <property type="match status" value="1"/>
</dbReference>
<organism evidence="4 5">
    <name type="scientific">Deinococcus detaillensis</name>
    <dbReference type="NCBI Taxonomy" id="2592048"/>
    <lineage>
        <taxon>Bacteria</taxon>
        <taxon>Thermotogati</taxon>
        <taxon>Deinococcota</taxon>
        <taxon>Deinococci</taxon>
        <taxon>Deinococcales</taxon>
        <taxon>Deinococcaceae</taxon>
        <taxon>Deinococcus</taxon>
    </lineage>
</organism>
<feature type="domain" description="THIF-type NAD/FAD binding fold" evidence="3">
    <location>
        <begin position="33"/>
        <end position="254"/>
    </location>
</feature>
<gene>
    <name evidence="4" type="ORF">FNU79_01940</name>
</gene>
<proteinExistence type="inferred from homology"/>
<dbReference type="GO" id="GO:0016779">
    <property type="term" value="F:nucleotidyltransferase activity"/>
    <property type="evidence" value="ECO:0007669"/>
    <property type="project" value="TreeGrafter"/>
</dbReference>
<dbReference type="RefSeq" id="WP_143719192.1">
    <property type="nucleotide sequence ID" value="NZ_VKDB01000001.1"/>
</dbReference>
<dbReference type="Gene3D" id="3.40.50.720">
    <property type="entry name" value="NAD(P)-binding Rossmann-like Domain"/>
    <property type="match status" value="1"/>
</dbReference>
<evidence type="ECO:0000256" key="2">
    <source>
        <dbReference type="SAM" id="MobiDB-lite"/>
    </source>
</evidence>
<dbReference type="FunFam" id="3.40.50.720:FF:000080">
    <property type="entry name" value="Thiazole biosynthesis adenylyltransferase ThiF"/>
    <property type="match status" value="1"/>
</dbReference>
<name>A0A553V750_9DEIO</name>
<dbReference type="GO" id="GO:0008146">
    <property type="term" value="F:sulfotransferase activity"/>
    <property type="evidence" value="ECO:0007669"/>
    <property type="project" value="TreeGrafter"/>
</dbReference>
<dbReference type="PANTHER" id="PTHR10953:SF102">
    <property type="entry name" value="ADENYLYLTRANSFERASE AND SULFURTRANSFERASE MOCS3"/>
    <property type="match status" value="1"/>
</dbReference>
<evidence type="ECO:0000313" key="4">
    <source>
        <dbReference type="EMBL" id="TSA88021.1"/>
    </source>
</evidence>
<dbReference type="OrthoDB" id="9804286at2"/>
<dbReference type="GO" id="GO:0005829">
    <property type="term" value="C:cytosol"/>
    <property type="evidence" value="ECO:0007669"/>
    <property type="project" value="TreeGrafter"/>
</dbReference>
<keyword evidence="5" id="KW-1185">Reference proteome</keyword>
<evidence type="ECO:0000313" key="5">
    <source>
        <dbReference type="Proteomes" id="UP000316092"/>
    </source>
</evidence>
<dbReference type="GO" id="GO:0004792">
    <property type="term" value="F:thiosulfate-cyanide sulfurtransferase activity"/>
    <property type="evidence" value="ECO:0007669"/>
    <property type="project" value="TreeGrafter"/>
</dbReference>
<dbReference type="Pfam" id="PF00899">
    <property type="entry name" value="ThiF"/>
    <property type="match status" value="1"/>
</dbReference>
<sequence length="261" mass="27207">MTAPPSPLPVYGSDPAPSAPTPNALTRTELRRYGRQLLLPEFASQQEHLKAAHVLVIGAGGLGCPVIAYLAGAGVGALRISDGDTVGLSNLQRQTLFTTLDVGKSKAQLAAARAQQVNPYVRVESCAALSQDNAPALLSGIDLVIDASDNFVTRYLVHDLCTAAGLPWVWGAAGGLEGMVSVFGPTFGLRQVFPTPDGAESCDEIGVMGPLLGVIGGVMAMEALKVLTGQPDTLANRLWTYDALSARVRVVRLTATTSAQT</sequence>
<dbReference type="EMBL" id="VKDB01000001">
    <property type="protein sequence ID" value="TSA88021.1"/>
    <property type="molecule type" value="Genomic_DNA"/>
</dbReference>
<feature type="region of interest" description="Disordered" evidence="2">
    <location>
        <begin position="1"/>
        <end position="22"/>
    </location>
</feature>
<dbReference type="SUPFAM" id="SSF69572">
    <property type="entry name" value="Activating enzymes of the ubiquitin-like proteins"/>
    <property type="match status" value="1"/>
</dbReference>
<dbReference type="PANTHER" id="PTHR10953">
    <property type="entry name" value="UBIQUITIN-ACTIVATING ENZYME E1"/>
    <property type="match status" value="1"/>
</dbReference>
<accession>A0A553V750</accession>
<dbReference type="InterPro" id="IPR035985">
    <property type="entry name" value="Ubiquitin-activating_enz"/>
</dbReference>
<reference evidence="4 5" key="1">
    <citation type="submission" date="2019-07" db="EMBL/GenBank/DDBJ databases">
        <title>Deinococcus detaillus sp. nov., isolated from humus soil in Antarctica.</title>
        <authorList>
            <person name="Zhang K."/>
        </authorList>
    </citation>
    <scope>NUCLEOTIDE SEQUENCE [LARGE SCALE GENOMIC DNA]</scope>
    <source>
        <strain evidence="4 5">H1</strain>
    </source>
</reference>
<dbReference type="InterPro" id="IPR000594">
    <property type="entry name" value="ThiF_NAD_FAD-bd"/>
</dbReference>
<comment type="similarity">
    <text evidence="1">Belongs to the HesA/MoeB/ThiF family.</text>
</comment>
<comment type="caution">
    <text evidence="4">The sequence shown here is derived from an EMBL/GenBank/DDBJ whole genome shotgun (WGS) entry which is preliminary data.</text>
</comment>
<dbReference type="Proteomes" id="UP000316092">
    <property type="component" value="Unassembled WGS sequence"/>
</dbReference>
<evidence type="ECO:0000256" key="1">
    <source>
        <dbReference type="ARBA" id="ARBA00009919"/>
    </source>
</evidence>